<sequence length="60" mass="6943">MTWLQASSVLRVLKNRGVEVSEEERKRILECTDIARLETWLDRSLTVRVAAEISGRGEER</sequence>
<keyword evidence="2" id="KW-1185">Reference proteome</keyword>
<dbReference type="EMBL" id="FZNP01000006">
    <property type="protein sequence ID" value="SNR76351.1"/>
    <property type="molecule type" value="Genomic_DNA"/>
</dbReference>
<gene>
    <name evidence="1" type="ORF">SAMN06265355_106351</name>
</gene>
<accession>A0A238Z0C4</accession>
<dbReference type="AlphaFoldDB" id="A0A238Z0C4"/>
<dbReference type="Proteomes" id="UP000198420">
    <property type="component" value="Unassembled WGS sequence"/>
</dbReference>
<name>A0A238Z0C4_9ACTN</name>
<protein>
    <submittedName>
        <fullName evidence="1">Uncharacterized protein</fullName>
    </submittedName>
</protein>
<reference evidence="2" key="1">
    <citation type="submission" date="2017-06" db="EMBL/GenBank/DDBJ databases">
        <authorList>
            <person name="Varghese N."/>
            <person name="Submissions S."/>
        </authorList>
    </citation>
    <scope>NUCLEOTIDE SEQUENCE [LARGE SCALE GENOMIC DNA]</scope>
    <source>
        <strain evidence="2">DSM 44485</strain>
    </source>
</reference>
<evidence type="ECO:0000313" key="1">
    <source>
        <dbReference type="EMBL" id="SNR76351.1"/>
    </source>
</evidence>
<proteinExistence type="predicted"/>
<organism evidence="1 2">
    <name type="scientific">Actinomadura mexicana</name>
    <dbReference type="NCBI Taxonomy" id="134959"/>
    <lineage>
        <taxon>Bacteria</taxon>
        <taxon>Bacillati</taxon>
        <taxon>Actinomycetota</taxon>
        <taxon>Actinomycetes</taxon>
        <taxon>Streptosporangiales</taxon>
        <taxon>Thermomonosporaceae</taxon>
        <taxon>Actinomadura</taxon>
    </lineage>
</organism>
<evidence type="ECO:0000313" key="2">
    <source>
        <dbReference type="Proteomes" id="UP000198420"/>
    </source>
</evidence>